<dbReference type="EMBL" id="BARW01036302">
    <property type="protein sequence ID" value="GAJ25088.1"/>
    <property type="molecule type" value="Genomic_DNA"/>
</dbReference>
<accession>X1V5L6</accession>
<dbReference type="InterPro" id="IPR050738">
    <property type="entry name" value="Sulfatase"/>
</dbReference>
<comment type="cofactor">
    <cofactor evidence="1">
        <name>Ca(2+)</name>
        <dbReference type="ChEBI" id="CHEBI:29108"/>
    </cofactor>
</comment>
<gene>
    <name evidence="8" type="ORF">S12H4_56386</name>
</gene>
<organism evidence="8">
    <name type="scientific">marine sediment metagenome</name>
    <dbReference type="NCBI Taxonomy" id="412755"/>
    <lineage>
        <taxon>unclassified sequences</taxon>
        <taxon>metagenomes</taxon>
        <taxon>ecological metagenomes</taxon>
    </lineage>
</organism>
<dbReference type="SUPFAM" id="SSF53649">
    <property type="entry name" value="Alkaline phosphatase-like"/>
    <property type="match status" value="1"/>
</dbReference>
<feature type="domain" description="Sulfatase N-terminal" evidence="7">
    <location>
        <begin position="26"/>
        <end position="202"/>
    </location>
</feature>
<evidence type="ECO:0000256" key="1">
    <source>
        <dbReference type="ARBA" id="ARBA00001913"/>
    </source>
</evidence>
<protein>
    <recommendedName>
        <fullName evidence="7">Sulfatase N-terminal domain-containing protein</fullName>
    </recommendedName>
</protein>
<evidence type="ECO:0000259" key="7">
    <source>
        <dbReference type="Pfam" id="PF00884"/>
    </source>
</evidence>
<dbReference type="PANTHER" id="PTHR42693">
    <property type="entry name" value="ARYLSULFATASE FAMILY MEMBER"/>
    <property type="match status" value="1"/>
</dbReference>
<keyword evidence="4" id="KW-0732">Signal</keyword>
<evidence type="ECO:0000256" key="3">
    <source>
        <dbReference type="ARBA" id="ARBA00022723"/>
    </source>
</evidence>
<evidence type="ECO:0000256" key="5">
    <source>
        <dbReference type="ARBA" id="ARBA00022801"/>
    </source>
</evidence>
<evidence type="ECO:0000256" key="4">
    <source>
        <dbReference type="ARBA" id="ARBA00022729"/>
    </source>
</evidence>
<dbReference type="Gene3D" id="3.40.720.10">
    <property type="entry name" value="Alkaline Phosphatase, subunit A"/>
    <property type="match status" value="1"/>
</dbReference>
<keyword evidence="6" id="KW-0106">Calcium</keyword>
<feature type="non-terminal residue" evidence="8">
    <location>
        <position position="1"/>
    </location>
</feature>
<reference evidence="8" key="1">
    <citation type="journal article" date="2014" name="Front. Microbiol.">
        <title>High frequency of phylogenetically diverse reductive dehalogenase-homologous genes in deep subseafloor sedimentary metagenomes.</title>
        <authorList>
            <person name="Kawai M."/>
            <person name="Futagami T."/>
            <person name="Toyoda A."/>
            <person name="Takaki Y."/>
            <person name="Nishi S."/>
            <person name="Hori S."/>
            <person name="Arai W."/>
            <person name="Tsubouchi T."/>
            <person name="Morono Y."/>
            <person name="Uchiyama I."/>
            <person name="Ito T."/>
            <person name="Fujiyama A."/>
            <person name="Inagaki F."/>
            <person name="Takami H."/>
        </authorList>
    </citation>
    <scope>NUCLEOTIDE SEQUENCE</scope>
    <source>
        <strain evidence="8">Expedition CK06-06</strain>
    </source>
</reference>
<comment type="caution">
    <text evidence="8">The sequence shown here is derived from an EMBL/GenBank/DDBJ whole genome shotgun (WGS) entry which is preliminary data.</text>
</comment>
<dbReference type="PANTHER" id="PTHR42693:SF42">
    <property type="entry name" value="ARYLSULFATASE G"/>
    <property type="match status" value="1"/>
</dbReference>
<keyword evidence="5" id="KW-0378">Hydrolase</keyword>
<keyword evidence="3" id="KW-0479">Metal-binding</keyword>
<dbReference type="GO" id="GO:0004065">
    <property type="term" value="F:arylsulfatase activity"/>
    <property type="evidence" value="ECO:0007669"/>
    <property type="project" value="TreeGrafter"/>
</dbReference>
<dbReference type="Pfam" id="PF00884">
    <property type="entry name" value="Sulfatase"/>
    <property type="match status" value="1"/>
</dbReference>
<evidence type="ECO:0000256" key="6">
    <source>
        <dbReference type="ARBA" id="ARBA00022837"/>
    </source>
</evidence>
<dbReference type="InterPro" id="IPR000917">
    <property type="entry name" value="Sulfatase_N"/>
</dbReference>
<dbReference type="AlphaFoldDB" id="X1V5L6"/>
<dbReference type="GO" id="GO:0046872">
    <property type="term" value="F:metal ion binding"/>
    <property type="evidence" value="ECO:0007669"/>
    <property type="project" value="UniProtKB-KW"/>
</dbReference>
<proteinExistence type="inferred from homology"/>
<evidence type="ECO:0000256" key="2">
    <source>
        <dbReference type="ARBA" id="ARBA00008779"/>
    </source>
</evidence>
<dbReference type="InterPro" id="IPR017850">
    <property type="entry name" value="Alkaline_phosphatase_core_sf"/>
</dbReference>
<comment type="similarity">
    <text evidence="2">Belongs to the sulfatase family.</text>
</comment>
<feature type="non-terminal residue" evidence="8">
    <location>
        <position position="213"/>
    </location>
</feature>
<name>X1V5L6_9ZZZZ</name>
<evidence type="ECO:0000313" key="8">
    <source>
        <dbReference type="EMBL" id="GAJ25088.1"/>
    </source>
</evidence>
<sequence length="213" mass="24268">PEDHGFDINIGGCHWGMPRRGYFSPWEIETLEDGPEGEYLTDRLTNEAIKLIKNNADKPFFLNMWFYSVHIPIQAKEEYIRKYEKKVVALGLDKIKTFEEGKYFPCEHKKNKRVIRRLLQSDPVYAAMIEILDENIGRLLATIEEIGEINNTIIIFTSDNGGLSTAEGSPTCNSPLSEGKGWMYEGGIREPLIIKWAEEIKPGSVCHFPVTST</sequence>